<protein>
    <submittedName>
        <fullName evidence="2">Uncharacterized protein</fullName>
    </submittedName>
</protein>
<name>A0ABQ5S4M2_9CHLO</name>
<dbReference type="PANTHER" id="PTHR45458">
    <property type="entry name" value="SHORT-CHAIN DEHYDROGENASE/REDUCTASE SDR"/>
    <property type="match status" value="1"/>
</dbReference>
<evidence type="ECO:0000256" key="1">
    <source>
        <dbReference type="RuleBase" id="RU000363"/>
    </source>
</evidence>
<gene>
    <name evidence="2" type="ORF">VaNZ11_007890</name>
</gene>
<sequence>MANPITGKTVVVTGGSRGIGLGLVKKFLARDNLVIATSRKSSEATHLHELHKQYPEHLILTDLDTSTTSSITAWAQQIKQQKVTKHVDVLVNNAGVYGRRLNLPHFEDEDFLFAFRSNTMGPFFVIQELLKQELLGGSPEAPGGKTLIANVSSIVGSNTDPTVSAITKGGFPYRASKAALNVISTTLARDLAAQGIEVVALHPGYVKTDMTGGNGWIDVEESTTGLMAVMESEAPLNGRFMSYKGTEIPW</sequence>
<dbReference type="EMBL" id="BSDZ01000020">
    <property type="protein sequence ID" value="GLI64569.1"/>
    <property type="molecule type" value="Genomic_DNA"/>
</dbReference>
<organism evidence="2 3">
    <name type="scientific">Volvox africanus</name>
    <dbReference type="NCBI Taxonomy" id="51714"/>
    <lineage>
        <taxon>Eukaryota</taxon>
        <taxon>Viridiplantae</taxon>
        <taxon>Chlorophyta</taxon>
        <taxon>core chlorophytes</taxon>
        <taxon>Chlorophyceae</taxon>
        <taxon>CS clade</taxon>
        <taxon>Chlamydomonadales</taxon>
        <taxon>Volvocaceae</taxon>
        <taxon>Volvox</taxon>
    </lineage>
</organism>
<keyword evidence="3" id="KW-1185">Reference proteome</keyword>
<dbReference type="PANTHER" id="PTHR45458:SF1">
    <property type="entry name" value="SHORT CHAIN DEHYDROGENASE"/>
    <property type="match status" value="1"/>
</dbReference>
<dbReference type="Pfam" id="PF00106">
    <property type="entry name" value="adh_short"/>
    <property type="match status" value="1"/>
</dbReference>
<dbReference type="Proteomes" id="UP001165090">
    <property type="component" value="Unassembled WGS sequence"/>
</dbReference>
<dbReference type="SUPFAM" id="SSF51735">
    <property type="entry name" value="NAD(P)-binding Rossmann-fold domains"/>
    <property type="match status" value="1"/>
</dbReference>
<dbReference type="InterPro" id="IPR002347">
    <property type="entry name" value="SDR_fam"/>
</dbReference>
<accession>A0ABQ5S4M2</accession>
<dbReference type="Gene3D" id="3.40.50.720">
    <property type="entry name" value="NAD(P)-binding Rossmann-like Domain"/>
    <property type="match status" value="1"/>
</dbReference>
<evidence type="ECO:0000313" key="2">
    <source>
        <dbReference type="EMBL" id="GLI64569.1"/>
    </source>
</evidence>
<dbReference type="InterPro" id="IPR036291">
    <property type="entry name" value="NAD(P)-bd_dom_sf"/>
</dbReference>
<dbReference type="CDD" id="cd05325">
    <property type="entry name" value="carb_red_sniffer_like_SDR_c"/>
    <property type="match status" value="1"/>
</dbReference>
<comment type="similarity">
    <text evidence="1">Belongs to the short-chain dehydrogenases/reductases (SDR) family.</text>
</comment>
<proteinExistence type="inferred from homology"/>
<evidence type="ECO:0000313" key="3">
    <source>
        <dbReference type="Proteomes" id="UP001165090"/>
    </source>
</evidence>
<dbReference type="PRINTS" id="PR00080">
    <property type="entry name" value="SDRFAMILY"/>
</dbReference>
<dbReference type="PRINTS" id="PR00081">
    <property type="entry name" value="GDHRDH"/>
</dbReference>
<comment type="caution">
    <text evidence="2">The sequence shown here is derived from an EMBL/GenBank/DDBJ whole genome shotgun (WGS) entry which is preliminary data.</text>
</comment>
<dbReference type="InterPro" id="IPR052184">
    <property type="entry name" value="SDR_enzymes"/>
</dbReference>
<reference evidence="2 3" key="1">
    <citation type="journal article" date="2023" name="IScience">
        <title>Expanded male sex-determining region conserved during the evolution of homothallism in the green alga Volvox.</title>
        <authorList>
            <person name="Yamamoto K."/>
            <person name="Matsuzaki R."/>
            <person name="Mahakham W."/>
            <person name="Heman W."/>
            <person name="Sekimoto H."/>
            <person name="Kawachi M."/>
            <person name="Minakuchi Y."/>
            <person name="Toyoda A."/>
            <person name="Nozaki H."/>
        </authorList>
    </citation>
    <scope>NUCLEOTIDE SEQUENCE [LARGE SCALE GENOMIC DNA]</scope>
    <source>
        <strain evidence="2 3">NIES-4468</strain>
    </source>
</reference>